<sequence length="249" mass="26665">MPIPPRPIPNPHTQQRRHARRPDINLAGGGQSLINEGRADVSLLPRGASVPNTLSGVFVRPRSFSPLHSPLGTPPLHSPLSTSPMRNPTPPTPPRREVPLAQLMDGRGRAPRTGAAAALGFDYVPRPTVVPIEDEKITEPQPTEPRSSFWAWRERYLSATPPLVEAAPVSSEPANGSALGPAPQTPALEPHITDDDDDDWEHVHAYEDHVFGDLELDTDMDASDVLPAAPKGGKAVADASELPASAPQT</sequence>
<feature type="region of interest" description="Disordered" evidence="1">
    <location>
        <begin position="1"/>
        <end position="32"/>
    </location>
</feature>
<dbReference type="RefSeq" id="XP_060453338.1">
    <property type="nucleotide sequence ID" value="XM_060604087.1"/>
</dbReference>
<feature type="region of interest" description="Disordered" evidence="1">
    <location>
        <begin position="167"/>
        <end position="198"/>
    </location>
</feature>
<protein>
    <submittedName>
        <fullName evidence="2">Uncharacterized protein</fullName>
    </submittedName>
</protein>
<evidence type="ECO:0000313" key="2">
    <source>
        <dbReference type="EMBL" id="BEI88072.1"/>
    </source>
</evidence>
<feature type="region of interest" description="Disordered" evidence="1">
    <location>
        <begin position="67"/>
        <end position="97"/>
    </location>
</feature>
<dbReference type="GeneID" id="85491943"/>
<evidence type="ECO:0000313" key="3">
    <source>
        <dbReference type="Proteomes" id="UP001233271"/>
    </source>
</evidence>
<dbReference type="AlphaFoldDB" id="A0AA48L0W5"/>
<feature type="compositionally biased region" description="Pro residues" evidence="1">
    <location>
        <begin position="1"/>
        <end position="10"/>
    </location>
</feature>
<dbReference type="KEGG" id="ccac:CcaHIS019_0107900"/>
<accession>A0AA48L0W5</accession>
<gene>
    <name evidence="2" type="ORF">CcaverHIS019_0107900</name>
</gene>
<keyword evidence="3" id="KW-1185">Reference proteome</keyword>
<reference evidence="2" key="1">
    <citation type="journal article" date="2023" name="BMC Genomics">
        <title>Chromosome-level genome assemblies of Cutaneotrichosporon spp. (Trichosporonales, Basidiomycota) reveal imbalanced evolution between nucleotide sequences and chromosome synteny.</title>
        <authorList>
            <person name="Kobayashi Y."/>
            <person name="Kayamori A."/>
            <person name="Aoki K."/>
            <person name="Shiwa Y."/>
            <person name="Matsutani M."/>
            <person name="Fujita N."/>
            <person name="Sugita T."/>
            <person name="Iwasaki W."/>
            <person name="Tanaka N."/>
            <person name="Takashima M."/>
        </authorList>
    </citation>
    <scope>NUCLEOTIDE SEQUENCE</scope>
    <source>
        <strain evidence="2">HIS019</strain>
    </source>
</reference>
<organism evidence="2 3">
    <name type="scientific">Cutaneotrichosporon cavernicola</name>
    <dbReference type="NCBI Taxonomy" id="279322"/>
    <lineage>
        <taxon>Eukaryota</taxon>
        <taxon>Fungi</taxon>
        <taxon>Dikarya</taxon>
        <taxon>Basidiomycota</taxon>
        <taxon>Agaricomycotina</taxon>
        <taxon>Tremellomycetes</taxon>
        <taxon>Trichosporonales</taxon>
        <taxon>Trichosporonaceae</taxon>
        <taxon>Cutaneotrichosporon</taxon>
    </lineage>
</organism>
<feature type="region of interest" description="Disordered" evidence="1">
    <location>
        <begin position="223"/>
        <end position="249"/>
    </location>
</feature>
<dbReference type="Proteomes" id="UP001233271">
    <property type="component" value="Chromosome 1"/>
</dbReference>
<dbReference type="EMBL" id="AP028212">
    <property type="protein sequence ID" value="BEI88072.1"/>
    <property type="molecule type" value="Genomic_DNA"/>
</dbReference>
<evidence type="ECO:0000256" key="1">
    <source>
        <dbReference type="SAM" id="MobiDB-lite"/>
    </source>
</evidence>
<proteinExistence type="predicted"/>
<name>A0AA48L0W5_9TREE</name>